<dbReference type="GO" id="GO:0005524">
    <property type="term" value="F:ATP binding"/>
    <property type="evidence" value="ECO:0007669"/>
    <property type="project" value="UniProtKB-KW"/>
</dbReference>
<proteinExistence type="inferred from homology"/>
<evidence type="ECO:0000256" key="4">
    <source>
        <dbReference type="ARBA" id="ARBA00022741"/>
    </source>
</evidence>
<sequence>MSIRSSLHAFRALLPALRPEYRGMLASYLTGTASALVLAALGVLTTWGIGHTVVERTVPGATWWVAVTALVLVRAVLTWQEMNVSHAVAYRVLARLRMALFDSYARSVPGRRREHSGRAAAVAMDDIEKLEFFYAHTLAQIATSLTVFISSFATAFIFLPSAAWIMLAGAVLIAVTALVARHRIQQLGDAEQRLRADLSTQIVDALGSLREVLSYELESKVVADTLNTTERATDVTRHQGKLTQFVTGLREALVTTTIIGVVLVGAYATGALGGAATGNLQLALLPSMVALTLAGVSAVSDAATTLTQLHPLTASAGRVHDVLRREPVVSEPPCPRAIPDGPLGLRIQNLSFTYDDRAMAVCGWSAEVQPGEHVGLAGASGAGKSTIIALAARLWEPLSGTIELFDDHGERVPLQDVDDFALRQSVALVDQETTLFHGTVRDNLLRGAGPVSDDELLRILERVGADGWAGLDSEIGQGGITLSGGQQARLVLARALVRRPRILLVDEVTASLDPETEHAISGVLADYPGTVVIASHRDETLQRMDRVVPIQPASEAIASPAR</sequence>
<dbReference type="SMART" id="SM00382">
    <property type="entry name" value="AAA"/>
    <property type="match status" value="1"/>
</dbReference>
<dbReference type="Gene3D" id="1.20.1560.10">
    <property type="entry name" value="ABC transporter type 1, transmembrane domain"/>
    <property type="match status" value="1"/>
</dbReference>
<dbReference type="PANTHER" id="PTHR24221:SF654">
    <property type="entry name" value="ATP-BINDING CASSETTE SUB-FAMILY B MEMBER 6"/>
    <property type="match status" value="1"/>
</dbReference>
<dbReference type="PROSITE" id="PS50893">
    <property type="entry name" value="ABC_TRANSPORTER_2"/>
    <property type="match status" value="1"/>
</dbReference>
<evidence type="ECO:0000259" key="11">
    <source>
        <dbReference type="PROSITE" id="PS50893"/>
    </source>
</evidence>
<keyword evidence="3 10" id="KW-0812">Transmembrane</keyword>
<name>A0AAU7V3H1_9NOCA</name>
<feature type="domain" description="ABC transmembrane type-1" evidence="12">
    <location>
        <begin position="29"/>
        <end position="267"/>
    </location>
</feature>
<evidence type="ECO:0000256" key="9">
    <source>
        <dbReference type="ARBA" id="ARBA00023455"/>
    </source>
</evidence>
<reference evidence="13" key="1">
    <citation type="submission" date="2023-08" db="EMBL/GenBank/DDBJ databases">
        <title>The novel hydrolase IpcH responsible for the initial isoprocarb degradation step in Rhodococcus sp. D-6.</title>
        <authorList>
            <person name="Zhu Q."/>
        </authorList>
    </citation>
    <scope>NUCLEOTIDE SEQUENCE</scope>
    <source>
        <strain evidence="13">D-6</strain>
    </source>
</reference>
<feature type="transmembrane region" description="Helical" evidence="10">
    <location>
        <begin position="252"/>
        <end position="274"/>
    </location>
</feature>
<evidence type="ECO:0000256" key="2">
    <source>
        <dbReference type="ARBA" id="ARBA00022519"/>
    </source>
</evidence>
<dbReference type="KEGG" id="rhox:RBB84_07915"/>
<evidence type="ECO:0000313" key="13">
    <source>
        <dbReference type="EMBL" id="XBW05827.1"/>
    </source>
</evidence>
<feature type="transmembrane region" description="Helical" evidence="10">
    <location>
        <begin position="133"/>
        <end position="157"/>
    </location>
</feature>
<dbReference type="PANTHER" id="PTHR24221">
    <property type="entry name" value="ATP-BINDING CASSETTE SUB-FAMILY B"/>
    <property type="match status" value="1"/>
</dbReference>
<dbReference type="Pfam" id="PF00005">
    <property type="entry name" value="ABC_tran"/>
    <property type="match status" value="1"/>
</dbReference>
<dbReference type="PROSITE" id="PS00211">
    <property type="entry name" value="ABC_TRANSPORTER_1"/>
    <property type="match status" value="1"/>
</dbReference>
<keyword evidence="8 10" id="KW-0472">Membrane</keyword>
<keyword evidence="2" id="KW-0997">Cell inner membrane</keyword>
<keyword evidence="5 13" id="KW-0067">ATP-binding</keyword>
<evidence type="ECO:0000256" key="8">
    <source>
        <dbReference type="ARBA" id="ARBA00023136"/>
    </source>
</evidence>
<keyword evidence="2" id="KW-1003">Cell membrane</keyword>
<dbReference type="InterPro" id="IPR003593">
    <property type="entry name" value="AAA+_ATPase"/>
</dbReference>
<keyword evidence="6" id="KW-1278">Translocase</keyword>
<dbReference type="InterPro" id="IPR027417">
    <property type="entry name" value="P-loop_NTPase"/>
</dbReference>
<evidence type="ECO:0000256" key="3">
    <source>
        <dbReference type="ARBA" id="ARBA00022692"/>
    </source>
</evidence>
<evidence type="ECO:0000259" key="12">
    <source>
        <dbReference type="PROSITE" id="PS50929"/>
    </source>
</evidence>
<dbReference type="InterPro" id="IPR039421">
    <property type="entry name" value="Type_1_exporter"/>
</dbReference>
<evidence type="ECO:0000256" key="10">
    <source>
        <dbReference type="SAM" id="Phobius"/>
    </source>
</evidence>
<dbReference type="EMBL" id="CP132970">
    <property type="protein sequence ID" value="XBW05827.1"/>
    <property type="molecule type" value="Genomic_DNA"/>
</dbReference>
<dbReference type="InterPro" id="IPR011527">
    <property type="entry name" value="ABC1_TM_dom"/>
</dbReference>
<keyword evidence="7 10" id="KW-1133">Transmembrane helix</keyword>
<gene>
    <name evidence="13" type="ORF">RBB84_07915</name>
</gene>
<organism evidence="13">
    <name type="scientific">Rhodococcus sp. D-6</name>
    <dbReference type="NCBI Taxonomy" id="1387842"/>
    <lineage>
        <taxon>Bacteria</taxon>
        <taxon>Bacillati</taxon>
        <taxon>Actinomycetota</taxon>
        <taxon>Actinomycetes</taxon>
        <taxon>Mycobacteriales</taxon>
        <taxon>Nocardiaceae</taxon>
        <taxon>Rhodococcus</taxon>
    </lineage>
</organism>
<evidence type="ECO:0000256" key="7">
    <source>
        <dbReference type="ARBA" id="ARBA00022989"/>
    </source>
</evidence>
<dbReference type="Pfam" id="PF00664">
    <property type="entry name" value="ABC_membrane"/>
    <property type="match status" value="1"/>
</dbReference>
<feature type="transmembrane region" description="Helical" evidence="10">
    <location>
        <begin position="163"/>
        <end position="180"/>
    </location>
</feature>
<dbReference type="SUPFAM" id="SSF90123">
    <property type="entry name" value="ABC transporter transmembrane region"/>
    <property type="match status" value="1"/>
</dbReference>
<protein>
    <submittedName>
        <fullName evidence="13">ABC transporter ATP-binding protein</fullName>
    </submittedName>
</protein>
<comment type="subcellular location">
    <subcellularLocation>
        <location evidence="1">Cell inner membrane</location>
        <topology evidence="1">Multi-pass membrane protein</topology>
    </subcellularLocation>
</comment>
<feature type="domain" description="ABC transporter" evidence="11">
    <location>
        <begin position="345"/>
        <end position="561"/>
    </location>
</feature>
<dbReference type="InterPro" id="IPR017871">
    <property type="entry name" value="ABC_transporter-like_CS"/>
</dbReference>
<dbReference type="RefSeq" id="WP_064255646.1">
    <property type="nucleotide sequence ID" value="NZ_CP132970.1"/>
</dbReference>
<dbReference type="InterPro" id="IPR036640">
    <property type="entry name" value="ABC1_TM_sf"/>
</dbReference>
<evidence type="ECO:0000256" key="1">
    <source>
        <dbReference type="ARBA" id="ARBA00004429"/>
    </source>
</evidence>
<dbReference type="GO" id="GO:0016887">
    <property type="term" value="F:ATP hydrolysis activity"/>
    <property type="evidence" value="ECO:0007669"/>
    <property type="project" value="InterPro"/>
</dbReference>
<keyword evidence="4" id="KW-0547">Nucleotide-binding</keyword>
<dbReference type="CDD" id="cd03228">
    <property type="entry name" value="ABCC_MRP_Like"/>
    <property type="match status" value="1"/>
</dbReference>
<dbReference type="GO" id="GO:0034040">
    <property type="term" value="F:ATPase-coupled lipid transmembrane transporter activity"/>
    <property type="evidence" value="ECO:0007669"/>
    <property type="project" value="TreeGrafter"/>
</dbReference>
<dbReference type="GO" id="GO:0140359">
    <property type="term" value="F:ABC-type transporter activity"/>
    <property type="evidence" value="ECO:0007669"/>
    <property type="project" value="InterPro"/>
</dbReference>
<dbReference type="SUPFAM" id="SSF52540">
    <property type="entry name" value="P-loop containing nucleoside triphosphate hydrolases"/>
    <property type="match status" value="1"/>
</dbReference>
<accession>A0AAU7V3H1</accession>
<dbReference type="GO" id="GO:0005886">
    <property type="term" value="C:plasma membrane"/>
    <property type="evidence" value="ECO:0007669"/>
    <property type="project" value="UniProtKB-SubCell"/>
</dbReference>
<comment type="similarity">
    <text evidence="9">Belongs to the ABC transporter superfamily. Siderophore-Fe(3+) uptake transporter (SIUT) (TC 3.A.1.21) family.</text>
</comment>
<dbReference type="Gene3D" id="3.40.50.300">
    <property type="entry name" value="P-loop containing nucleotide triphosphate hydrolases"/>
    <property type="match status" value="1"/>
</dbReference>
<feature type="transmembrane region" description="Helical" evidence="10">
    <location>
        <begin position="21"/>
        <end position="49"/>
    </location>
</feature>
<dbReference type="AlphaFoldDB" id="A0AAU7V3H1"/>
<dbReference type="InterPro" id="IPR003439">
    <property type="entry name" value="ABC_transporter-like_ATP-bd"/>
</dbReference>
<evidence type="ECO:0000256" key="6">
    <source>
        <dbReference type="ARBA" id="ARBA00022967"/>
    </source>
</evidence>
<dbReference type="PROSITE" id="PS50929">
    <property type="entry name" value="ABC_TM1F"/>
    <property type="match status" value="1"/>
</dbReference>
<feature type="transmembrane region" description="Helical" evidence="10">
    <location>
        <begin position="61"/>
        <end position="77"/>
    </location>
</feature>
<evidence type="ECO:0000256" key="5">
    <source>
        <dbReference type="ARBA" id="ARBA00022840"/>
    </source>
</evidence>